<organism evidence="1 2">
    <name type="scientific">Parascaris univalens</name>
    <name type="common">Nematode worm</name>
    <dbReference type="NCBI Taxonomy" id="6257"/>
    <lineage>
        <taxon>Eukaryota</taxon>
        <taxon>Metazoa</taxon>
        <taxon>Ecdysozoa</taxon>
        <taxon>Nematoda</taxon>
        <taxon>Chromadorea</taxon>
        <taxon>Rhabditida</taxon>
        <taxon>Spirurina</taxon>
        <taxon>Ascaridomorpha</taxon>
        <taxon>Ascaridoidea</taxon>
        <taxon>Ascarididae</taxon>
        <taxon>Parascaris</taxon>
    </lineage>
</organism>
<name>A0A914ZVU4_PARUN</name>
<protein>
    <submittedName>
        <fullName evidence="2">Uncharacterized protein</fullName>
    </submittedName>
</protein>
<dbReference type="AlphaFoldDB" id="A0A914ZVU4"/>
<proteinExistence type="predicted"/>
<evidence type="ECO:0000313" key="1">
    <source>
        <dbReference type="Proteomes" id="UP000887569"/>
    </source>
</evidence>
<keyword evidence="1" id="KW-1185">Reference proteome</keyword>
<accession>A0A914ZVU4</accession>
<sequence>WLLLMCVWFKRVLNFRSLRTAATCTDNFQMGCYLMFTRIRSVRILRLMKIHPHSRDSGFSMGADAASTTDFLFAHPHSSLLKEASILKMGNEGECSHPREFISFSRVMSSGVLQRCEYTHTAIGQLPKMLHVEYSLEIVSRVQVNSVAFKRIDCYVTCWQN</sequence>
<dbReference type="WBParaSite" id="PgB13_g070_t01">
    <property type="protein sequence ID" value="PgB13_g070_t01"/>
    <property type="gene ID" value="PgB13_g070"/>
</dbReference>
<evidence type="ECO:0000313" key="2">
    <source>
        <dbReference type="WBParaSite" id="PgB13_g070_t01"/>
    </source>
</evidence>
<dbReference type="Proteomes" id="UP000887569">
    <property type="component" value="Unplaced"/>
</dbReference>
<reference evidence="2" key="1">
    <citation type="submission" date="2022-11" db="UniProtKB">
        <authorList>
            <consortium name="WormBaseParasite"/>
        </authorList>
    </citation>
    <scope>IDENTIFICATION</scope>
</reference>